<gene>
    <name evidence="2" type="ORF">M514_09743</name>
</gene>
<accession>A0A085N507</accession>
<evidence type="ECO:0000313" key="2">
    <source>
        <dbReference type="EMBL" id="KFD64553.1"/>
    </source>
</evidence>
<organism evidence="2">
    <name type="scientific">Trichuris suis</name>
    <name type="common">pig whipworm</name>
    <dbReference type="NCBI Taxonomy" id="68888"/>
    <lineage>
        <taxon>Eukaryota</taxon>
        <taxon>Metazoa</taxon>
        <taxon>Ecdysozoa</taxon>
        <taxon>Nematoda</taxon>
        <taxon>Enoplea</taxon>
        <taxon>Dorylaimia</taxon>
        <taxon>Trichinellida</taxon>
        <taxon>Trichuridae</taxon>
        <taxon>Trichuris</taxon>
    </lineage>
</organism>
<sequence length="250" mass="27824">MGEPVASDEPPSPKKPKKEEDKEDDTAVRSRRSKRATVRPDYKALEAFTTSEESEDGNYEPDTDACSDTSSNDESVSGDRDSQKDSANRSDGLGDLLAKYQEAYKVAIFGVPSSSADQLSKRPKAVPKVLPALSPDYCQHFTNKLQCISELNQSIATTEKLREERRLAIEFLKHRANSSHVGRALKELHEIGSLLKSFGVTNVHTSHDYLKDMQDRVNKMRNAAGLNNSVQLDKLDDKDSEEADFTEQSD</sequence>
<feature type="compositionally biased region" description="Basic and acidic residues" evidence="1">
    <location>
        <begin position="77"/>
        <end position="88"/>
    </location>
</feature>
<dbReference type="EMBL" id="KL367554">
    <property type="protein sequence ID" value="KFD64553.1"/>
    <property type="molecule type" value="Genomic_DNA"/>
</dbReference>
<dbReference type="AlphaFoldDB" id="A0A085N507"/>
<feature type="compositionally biased region" description="Acidic residues" evidence="1">
    <location>
        <begin position="52"/>
        <end position="65"/>
    </location>
</feature>
<protein>
    <submittedName>
        <fullName evidence="2">Uncharacterized protein</fullName>
    </submittedName>
</protein>
<name>A0A085N507_9BILA</name>
<dbReference type="Proteomes" id="UP000030758">
    <property type="component" value="Unassembled WGS sequence"/>
</dbReference>
<reference evidence="2" key="1">
    <citation type="journal article" date="2014" name="Nat. Genet.">
        <title>Genome and transcriptome of the porcine whipworm Trichuris suis.</title>
        <authorList>
            <person name="Jex A.R."/>
            <person name="Nejsum P."/>
            <person name="Schwarz E.M."/>
            <person name="Hu L."/>
            <person name="Young N.D."/>
            <person name="Hall R.S."/>
            <person name="Korhonen P.K."/>
            <person name="Liao S."/>
            <person name="Thamsborg S."/>
            <person name="Xia J."/>
            <person name="Xu P."/>
            <person name="Wang S."/>
            <person name="Scheerlinck J.P."/>
            <person name="Hofmann A."/>
            <person name="Sternberg P.W."/>
            <person name="Wang J."/>
            <person name="Gasser R.B."/>
        </authorList>
    </citation>
    <scope>NUCLEOTIDE SEQUENCE [LARGE SCALE GENOMIC DNA]</scope>
    <source>
        <strain evidence="2">DCEP-RM93F</strain>
    </source>
</reference>
<feature type="compositionally biased region" description="Polar residues" evidence="1">
    <location>
        <begin position="66"/>
        <end position="75"/>
    </location>
</feature>
<proteinExistence type="predicted"/>
<evidence type="ECO:0000256" key="1">
    <source>
        <dbReference type="SAM" id="MobiDB-lite"/>
    </source>
</evidence>
<feature type="compositionally biased region" description="Basic and acidic residues" evidence="1">
    <location>
        <begin position="17"/>
        <end position="28"/>
    </location>
</feature>
<feature type="region of interest" description="Disordered" evidence="1">
    <location>
        <begin position="1"/>
        <end position="90"/>
    </location>
</feature>